<protein>
    <submittedName>
        <fullName evidence="2">Uncharacterized protein</fullName>
    </submittedName>
</protein>
<accession>A0AAN5CZ83</accession>
<sequence length="250" mass="28286">MYIQMNGTFFAQTDRPDEERISQIAMSAVRYSSYLCQYSIHFNHTEYSLRNDAPQFATSTESNPFEVTESLMRDLTSIGETVFDTVVQPSTSSPIDLMPTSTSSIPLILSSTPRPPYYRIPDMLGLERDESSSRVEGESTLSYPPREGVHSNGVMDEEGEELPFIGDSTTFQVDPLPFLLPYSSSSDSYSISTSNYVSSLHFPSNRARPRESIFSFRERYFGTTEPSVDPPSLERLHRGFDREELVLFNS</sequence>
<evidence type="ECO:0000313" key="2">
    <source>
        <dbReference type="EMBL" id="GMR53404.1"/>
    </source>
</evidence>
<proteinExistence type="predicted"/>
<comment type="caution">
    <text evidence="2">The sequence shown here is derived from an EMBL/GenBank/DDBJ whole genome shotgun (WGS) entry which is preliminary data.</text>
</comment>
<evidence type="ECO:0000256" key="1">
    <source>
        <dbReference type="SAM" id="MobiDB-lite"/>
    </source>
</evidence>
<keyword evidence="3" id="KW-1185">Reference proteome</keyword>
<gene>
    <name evidence="2" type="ORF">PMAYCL1PPCAC_23599</name>
</gene>
<dbReference type="AlphaFoldDB" id="A0AAN5CZ83"/>
<organism evidence="2 3">
    <name type="scientific">Pristionchus mayeri</name>
    <dbReference type="NCBI Taxonomy" id="1317129"/>
    <lineage>
        <taxon>Eukaryota</taxon>
        <taxon>Metazoa</taxon>
        <taxon>Ecdysozoa</taxon>
        <taxon>Nematoda</taxon>
        <taxon>Chromadorea</taxon>
        <taxon>Rhabditida</taxon>
        <taxon>Rhabditina</taxon>
        <taxon>Diplogasteromorpha</taxon>
        <taxon>Diplogasteroidea</taxon>
        <taxon>Neodiplogasteridae</taxon>
        <taxon>Pristionchus</taxon>
    </lineage>
</organism>
<dbReference type="Proteomes" id="UP001328107">
    <property type="component" value="Unassembled WGS sequence"/>
</dbReference>
<evidence type="ECO:0000313" key="3">
    <source>
        <dbReference type="Proteomes" id="UP001328107"/>
    </source>
</evidence>
<feature type="non-terminal residue" evidence="2">
    <location>
        <position position="250"/>
    </location>
</feature>
<dbReference type="EMBL" id="BTRK01000005">
    <property type="protein sequence ID" value="GMR53404.1"/>
    <property type="molecule type" value="Genomic_DNA"/>
</dbReference>
<reference evidence="3" key="1">
    <citation type="submission" date="2022-10" db="EMBL/GenBank/DDBJ databases">
        <title>Genome assembly of Pristionchus species.</title>
        <authorList>
            <person name="Yoshida K."/>
            <person name="Sommer R.J."/>
        </authorList>
    </citation>
    <scope>NUCLEOTIDE SEQUENCE [LARGE SCALE GENOMIC DNA]</scope>
    <source>
        <strain evidence="3">RS5460</strain>
    </source>
</reference>
<feature type="region of interest" description="Disordered" evidence="1">
    <location>
        <begin position="128"/>
        <end position="150"/>
    </location>
</feature>
<name>A0AAN5CZ83_9BILA</name>
<feature type="compositionally biased region" description="Basic and acidic residues" evidence="1">
    <location>
        <begin position="128"/>
        <end position="137"/>
    </location>
</feature>